<evidence type="ECO:0000256" key="1">
    <source>
        <dbReference type="PIRSR" id="PIRSR613078-2"/>
    </source>
</evidence>
<dbReference type="Proteomes" id="UP000475325">
    <property type="component" value="Unassembled WGS sequence"/>
</dbReference>
<dbReference type="Gene3D" id="3.40.50.1240">
    <property type="entry name" value="Phosphoglycerate mutase-like"/>
    <property type="match status" value="1"/>
</dbReference>
<gene>
    <name evidence="3" type="ORF">TWF102_000689</name>
</gene>
<dbReference type="PANTHER" id="PTHR46192">
    <property type="entry name" value="BROAD-RANGE ACID PHOSPHATASE DET1"/>
    <property type="match status" value="1"/>
</dbReference>
<name>A0A7C8J1N9_ORBOL</name>
<comment type="caution">
    <text evidence="3">The sequence shown here is derived from an EMBL/GenBank/DDBJ whole genome shotgun (WGS) entry which is preliminary data.</text>
</comment>
<evidence type="ECO:0000313" key="4">
    <source>
        <dbReference type="Proteomes" id="UP000475325"/>
    </source>
</evidence>
<feature type="binding site" evidence="1">
    <location>
        <position position="68"/>
    </location>
    <ligand>
        <name>substrate</name>
    </ligand>
</feature>
<evidence type="ECO:0000256" key="2">
    <source>
        <dbReference type="SAM" id="MobiDB-lite"/>
    </source>
</evidence>
<dbReference type="EMBL" id="WIQW01000106">
    <property type="protein sequence ID" value="KAF3083484.1"/>
    <property type="molecule type" value="Genomic_DNA"/>
</dbReference>
<dbReference type="InterPro" id="IPR052765">
    <property type="entry name" value="PGM-Related"/>
</dbReference>
<dbReference type="Pfam" id="PF00300">
    <property type="entry name" value="His_Phos_1"/>
    <property type="match status" value="1"/>
</dbReference>
<organism evidence="3 4">
    <name type="scientific">Orbilia oligospora</name>
    <name type="common">Nematode-trapping fungus</name>
    <name type="synonym">Arthrobotrys oligospora</name>
    <dbReference type="NCBI Taxonomy" id="2813651"/>
    <lineage>
        <taxon>Eukaryota</taxon>
        <taxon>Fungi</taxon>
        <taxon>Dikarya</taxon>
        <taxon>Ascomycota</taxon>
        <taxon>Pezizomycotina</taxon>
        <taxon>Orbiliomycetes</taxon>
        <taxon>Orbiliales</taxon>
        <taxon>Orbiliaceae</taxon>
        <taxon>Orbilia</taxon>
    </lineage>
</organism>
<feature type="compositionally biased region" description="Low complexity" evidence="2">
    <location>
        <begin position="288"/>
        <end position="297"/>
    </location>
</feature>
<dbReference type="CDD" id="cd07067">
    <property type="entry name" value="HP_PGM_like"/>
    <property type="match status" value="1"/>
</dbReference>
<dbReference type="SUPFAM" id="SSF53254">
    <property type="entry name" value="Phosphoglycerate mutase-like"/>
    <property type="match status" value="1"/>
</dbReference>
<dbReference type="AlphaFoldDB" id="A0A7C8J1N9"/>
<feature type="compositionally biased region" description="Basic and acidic residues" evidence="2">
    <location>
        <begin position="305"/>
        <end position="326"/>
    </location>
</feature>
<feature type="binding site" evidence="1">
    <location>
        <begin position="11"/>
        <end position="18"/>
    </location>
    <ligand>
        <name>substrate</name>
    </ligand>
</feature>
<sequence length="401" mass="45196">MGRPRLIILIRHAQSEGNQNKAIHQTIPDHRVKLTQFGHEQARAAGHRLKDILLPTDTLQIYTSPYRRTRETTANIVESLGDDWKEKTTVYEEPRIREQVWKFPRMFGISRENMAGKSCLRSLMRMIDIIANFFLLISIRYHYTVEEFEDWMNVEHCQFVIMRRNEKGKYDLETKLRTWTEYDRQQAEAAKNDPNLAAQRAAKQKKFQSLKRKWGGCPDGCMHGAQMAGYQPAATAAHQHPHSHHQQSIAAVIDQHDKGAIEKAIAGNLCSNCGHEVSRSKSSKKVSRPVVRVEPPSAIDTSSDEEGRTSSDGKLHSSVIRGRDGGGSKSGFNSDYEAEDEIDSEREKQEVHEENFKLLHAKTEKLGDIKSDSEWSRGSQADSEGGGNGPVHGKGKGVSKA</sequence>
<dbReference type="SMART" id="SM00855">
    <property type="entry name" value="PGAM"/>
    <property type="match status" value="1"/>
</dbReference>
<reference evidence="3 4" key="1">
    <citation type="submission" date="2019-06" db="EMBL/GenBank/DDBJ databases">
        <authorList>
            <person name="Palmer J.M."/>
        </authorList>
    </citation>
    <scope>NUCLEOTIDE SEQUENCE [LARGE SCALE GENOMIC DNA]</scope>
    <source>
        <strain evidence="3 4">TWF102</strain>
    </source>
</reference>
<feature type="region of interest" description="Disordered" evidence="2">
    <location>
        <begin position="274"/>
        <end position="401"/>
    </location>
</feature>
<evidence type="ECO:0000313" key="3">
    <source>
        <dbReference type="EMBL" id="KAF3083484.1"/>
    </source>
</evidence>
<dbReference type="InterPro" id="IPR013078">
    <property type="entry name" value="His_Pase_superF_clade-1"/>
</dbReference>
<dbReference type="InterPro" id="IPR029033">
    <property type="entry name" value="His_PPase_superfam"/>
</dbReference>
<proteinExistence type="predicted"/>
<protein>
    <submittedName>
        <fullName evidence="3">Uncharacterized protein</fullName>
    </submittedName>
</protein>
<accession>A0A7C8J1N9</accession>
<feature type="compositionally biased region" description="Basic and acidic residues" evidence="2">
    <location>
        <begin position="345"/>
        <end position="375"/>
    </location>
</feature>